<sequence length="95" mass="9741">MPTDVLAAAREVLAAATSDPPYARTSHLQVVVRGSVVVDEQLRGPSVSDVFSVTKSVLATVLGVVAARGLLPQLDSPVGGVLPALRGNRTPGVSR</sequence>
<comment type="caution">
    <text evidence="1">The sequence shown here is derived from an EMBL/GenBank/DDBJ whole genome shotgun (WGS) entry which is preliminary data.</text>
</comment>
<dbReference type="OrthoDB" id="9773047at2"/>
<keyword evidence="2" id="KW-1185">Reference proteome</keyword>
<protein>
    <submittedName>
        <fullName evidence="1">Uncharacterized protein</fullName>
    </submittedName>
</protein>
<dbReference type="AlphaFoldDB" id="A0A4R4X247"/>
<reference evidence="1 2" key="1">
    <citation type="submission" date="2019-02" db="EMBL/GenBank/DDBJ databases">
        <title>Draft genome sequences of novel Actinobacteria.</title>
        <authorList>
            <person name="Sahin N."/>
            <person name="Ay H."/>
            <person name="Saygin H."/>
        </authorList>
    </citation>
    <scope>NUCLEOTIDE SEQUENCE [LARGE SCALE GENOMIC DNA]</scope>
    <source>
        <strain evidence="1 2">16K104</strain>
    </source>
</reference>
<proteinExistence type="predicted"/>
<dbReference type="SUPFAM" id="SSF56601">
    <property type="entry name" value="beta-lactamase/transpeptidase-like"/>
    <property type="match status" value="1"/>
</dbReference>
<dbReference type="Proteomes" id="UP000295172">
    <property type="component" value="Unassembled WGS sequence"/>
</dbReference>
<accession>A0A4R4X247</accession>
<name>A0A4R4X247_9ACTN</name>
<dbReference type="Gene3D" id="3.40.710.10">
    <property type="entry name" value="DD-peptidase/beta-lactamase superfamily"/>
    <property type="match status" value="1"/>
</dbReference>
<dbReference type="EMBL" id="SMKR01000065">
    <property type="protein sequence ID" value="TDD24245.1"/>
    <property type="molecule type" value="Genomic_DNA"/>
</dbReference>
<gene>
    <name evidence="1" type="ORF">E1218_16585</name>
</gene>
<dbReference type="RefSeq" id="WP_132321045.1">
    <property type="nucleotide sequence ID" value="NZ_SMKR01000065.1"/>
</dbReference>
<dbReference type="InterPro" id="IPR012338">
    <property type="entry name" value="Beta-lactam/transpept-like"/>
</dbReference>
<evidence type="ECO:0000313" key="2">
    <source>
        <dbReference type="Proteomes" id="UP000295172"/>
    </source>
</evidence>
<organism evidence="1 2">
    <name type="scientific">Kribbella turkmenica</name>
    <dbReference type="NCBI Taxonomy" id="2530375"/>
    <lineage>
        <taxon>Bacteria</taxon>
        <taxon>Bacillati</taxon>
        <taxon>Actinomycetota</taxon>
        <taxon>Actinomycetes</taxon>
        <taxon>Propionibacteriales</taxon>
        <taxon>Kribbellaceae</taxon>
        <taxon>Kribbella</taxon>
    </lineage>
</organism>
<evidence type="ECO:0000313" key="1">
    <source>
        <dbReference type="EMBL" id="TDD24245.1"/>
    </source>
</evidence>